<evidence type="ECO:0000256" key="4">
    <source>
        <dbReference type="ARBA" id="ARBA00023157"/>
    </source>
</evidence>
<dbReference type="Gene3D" id="2.40.10.10">
    <property type="entry name" value="Trypsin-like serine proteases"/>
    <property type="match status" value="1"/>
</dbReference>
<evidence type="ECO:0000256" key="1">
    <source>
        <dbReference type="ARBA" id="ARBA00022670"/>
    </source>
</evidence>
<dbReference type="GO" id="GO:0004252">
    <property type="term" value="F:serine-type endopeptidase activity"/>
    <property type="evidence" value="ECO:0007669"/>
    <property type="project" value="InterPro"/>
</dbReference>
<dbReference type="InterPro" id="IPR043504">
    <property type="entry name" value="Peptidase_S1_PA_chymotrypsin"/>
</dbReference>
<dbReference type="SUPFAM" id="SSF50494">
    <property type="entry name" value="Trypsin-like serine proteases"/>
    <property type="match status" value="1"/>
</dbReference>
<reference evidence="6 7" key="1">
    <citation type="submission" date="2019-09" db="EMBL/GenBank/DDBJ databases">
        <title>Bird 10,000 Genomes (B10K) Project - Family phase.</title>
        <authorList>
            <person name="Zhang G."/>
        </authorList>
    </citation>
    <scope>NUCLEOTIDE SEQUENCE [LARGE SCALE GENOMIC DNA]</scope>
    <source>
        <strain evidence="6">B10K-DU-002-18</strain>
        <tissue evidence="6">Muscle</tissue>
    </source>
</reference>
<protein>
    <submittedName>
        <fullName evidence="6">ACRO protein</fullName>
    </submittedName>
</protein>
<dbReference type="PROSITE" id="PS50240">
    <property type="entry name" value="TRYPSIN_DOM"/>
    <property type="match status" value="1"/>
</dbReference>
<keyword evidence="2" id="KW-0378">Hydrolase</keyword>
<comment type="caution">
    <text evidence="6">The sequence shown here is derived from an EMBL/GenBank/DDBJ whole genome shotgun (WGS) entry which is preliminary data.</text>
</comment>
<keyword evidence="7" id="KW-1185">Reference proteome</keyword>
<evidence type="ECO:0000259" key="5">
    <source>
        <dbReference type="PROSITE" id="PS50240"/>
    </source>
</evidence>
<dbReference type="FunFam" id="2.40.10.10:FF:000060">
    <property type="entry name" value="Acrosin"/>
    <property type="match status" value="1"/>
</dbReference>
<evidence type="ECO:0000313" key="6">
    <source>
        <dbReference type="EMBL" id="NXR45523.1"/>
    </source>
</evidence>
<dbReference type="PANTHER" id="PTHR24252:SF8">
    <property type="entry name" value="ACROSIN"/>
    <property type="match status" value="1"/>
</dbReference>
<dbReference type="CDD" id="cd00190">
    <property type="entry name" value="Tryp_SPc"/>
    <property type="match status" value="1"/>
</dbReference>
<dbReference type="AlphaFoldDB" id="A0A7L2LCK9"/>
<name>A0A7L2LCK9_9SYLV</name>
<keyword evidence="4" id="KW-1015">Disulfide bond</keyword>
<dbReference type="EMBL" id="VWYN01003692">
    <property type="protein sequence ID" value="NXR45523.1"/>
    <property type="molecule type" value="Genomic_DNA"/>
</dbReference>
<keyword evidence="1" id="KW-0645">Protease</keyword>
<dbReference type="PROSITE" id="PS00134">
    <property type="entry name" value="TRYPSIN_HIS"/>
    <property type="match status" value="1"/>
</dbReference>
<evidence type="ECO:0000256" key="2">
    <source>
        <dbReference type="ARBA" id="ARBA00022801"/>
    </source>
</evidence>
<feature type="non-terminal residue" evidence="6">
    <location>
        <position position="223"/>
    </location>
</feature>
<dbReference type="InterPro" id="IPR001314">
    <property type="entry name" value="Peptidase_S1A"/>
</dbReference>
<dbReference type="Pfam" id="PF00089">
    <property type="entry name" value="Trypsin"/>
    <property type="match status" value="1"/>
</dbReference>
<accession>A0A7L2LCK9</accession>
<proteinExistence type="predicted"/>
<organism evidence="6 7">
    <name type="scientific">Hippolais icterina</name>
    <name type="common">icterine warbler</name>
    <dbReference type="NCBI Taxonomy" id="68497"/>
    <lineage>
        <taxon>Eukaryota</taxon>
        <taxon>Metazoa</taxon>
        <taxon>Chordata</taxon>
        <taxon>Craniata</taxon>
        <taxon>Vertebrata</taxon>
        <taxon>Euteleostomi</taxon>
        <taxon>Archelosauria</taxon>
        <taxon>Archosauria</taxon>
        <taxon>Dinosauria</taxon>
        <taxon>Saurischia</taxon>
        <taxon>Theropoda</taxon>
        <taxon>Coelurosauria</taxon>
        <taxon>Aves</taxon>
        <taxon>Neognathae</taxon>
        <taxon>Neoaves</taxon>
        <taxon>Telluraves</taxon>
        <taxon>Australaves</taxon>
        <taxon>Passeriformes</taxon>
        <taxon>Sylvioidea</taxon>
        <taxon>Sylviidae</taxon>
        <taxon>Acrocephalinae</taxon>
        <taxon>Hippolais</taxon>
    </lineage>
</organism>
<dbReference type="PANTHER" id="PTHR24252">
    <property type="entry name" value="ACROSIN-RELATED"/>
    <property type="match status" value="1"/>
</dbReference>
<sequence length="223" mass="24270">WNGIASIQVTLENGTWHMCSGALISHRWVLTAAHCFIEAGDIHKWKVVMGTMDLSQPSGEAKVLPIKRILKHRHYHEDSKSNNIALVELEEPVVCSDYIQLGCVADSSLEVTELKTCYIAGWRATLDSGSSPRAEPFHENPARNAALQALAWEGAGPGLAAAPDSSLLVQGDNGGPLVCKDNVGDFFWLVGLASWGKGCARARRPGIFTSVRHFHTWIHVHAG</sequence>
<dbReference type="InterPro" id="IPR001254">
    <property type="entry name" value="Trypsin_dom"/>
</dbReference>
<gene>
    <name evidence="6" type="primary">Acr_2</name>
    <name evidence="6" type="ORF">HIPICT_R09507</name>
</gene>
<dbReference type="SMART" id="SM00020">
    <property type="entry name" value="Tryp_SPc"/>
    <property type="match status" value="1"/>
</dbReference>
<feature type="non-terminal residue" evidence="6">
    <location>
        <position position="1"/>
    </location>
</feature>
<evidence type="ECO:0000256" key="3">
    <source>
        <dbReference type="ARBA" id="ARBA00022825"/>
    </source>
</evidence>
<dbReference type="InterPro" id="IPR009003">
    <property type="entry name" value="Peptidase_S1_PA"/>
</dbReference>
<feature type="domain" description="Peptidase S1" evidence="5">
    <location>
        <begin position="1"/>
        <end position="223"/>
    </location>
</feature>
<keyword evidence="3" id="KW-0720">Serine protease</keyword>
<dbReference type="GO" id="GO:0007340">
    <property type="term" value="P:acrosome reaction"/>
    <property type="evidence" value="ECO:0007669"/>
    <property type="project" value="TreeGrafter"/>
</dbReference>
<dbReference type="Proteomes" id="UP000527178">
    <property type="component" value="Unassembled WGS sequence"/>
</dbReference>
<dbReference type="InterPro" id="IPR018114">
    <property type="entry name" value="TRYPSIN_HIS"/>
</dbReference>
<dbReference type="GO" id="GO:0006508">
    <property type="term" value="P:proteolysis"/>
    <property type="evidence" value="ECO:0007669"/>
    <property type="project" value="UniProtKB-KW"/>
</dbReference>
<dbReference type="PRINTS" id="PR00722">
    <property type="entry name" value="CHYMOTRYPSIN"/>
</dbReference>
<evidence type="ECO:0000313" key="7">
    <source>
        <dbReference type="Proteomes" id="UP000527178"/>
    </source>
</evidence>